<dbReference type="PANTHER" id="PTHR23408:SF3">
    <property type="entry name" value="METHYLMALONIC ACIDURIA TYPE A PROTEIN, MITOCHONDRIAL"/>
    <property type="match status" value="1"/>
</dbReference>
<dbReference type="Gene3D" id="3.40.50.300">
    <property type="entry name" value="P-loop containing nucleotide triphosphate hydrolases"/>
    <property type="match status" value="1"/>
</dbReference>
<protein>
    <recommendedName>
        <fullName evidence="4">LAO/AO transport system ATPase</fullName>
    </recommendedName>
</protein>
<gene>
    <name evidence="2" type="ORF">DYB38_003234</name>
</gene>
<dbReference type="AlphaFoldDB" id="A0A397DIG2"/>
<dbReference type="NCBIfam" id="TIGR00750">
    <property type="entry name" value="lao"/>
    <property type="match status" value="1"/>
</dbReference>
<dbReference type="Gene3D" id="1.10.287.130">
    <property type="match status" value="1"/>
</dbReference>
<organism evidence="2 3">
    <name type="scientific">Aphanomyces astaci</name>
    <name type="common">Crayfish plague agent</name>
    <dbReference type="NCBI Taxonomy" id="112090"/>
    <lineage>
        <taxon>Eukaryota</taxon>
        <taxon>Sar</taxon>
        <taxon>Stramenopiles</taxon>
        <taxon>Oomycota</taxon>
        <taxon>Saprolegniomycetes</taxon>
        <taxon>Saprolegniales</taxon>
        <taxon>Verrucalvaceae</taxon>
        <taxon>Aphanomyces</taxon>
    </lineage>
</organism>
<dbReference type="VEuPathDB" id="FungiDB:H257_12758"/>
<comment type="caution">
    <text evidence="2">The sequence shown here is derived from an EMBL/GenBank/DDBJ whole genome shotgun (WGS) entry which is preliminary data.</text>
</comment>
<sequence>MTALLPSTKRLIDGLFSASALARTHLSRSITLVESSLPKDRVQAELLLDHVLAQRKLHHAAKTASFRVGIAGPPGAGKSTFIETLGLSLTQKGHKVAVLAIDPSSSVTGGSILGDKTRMTHLSNAPDAFVRPSPTRGTLGGVAQHTNGSPSYSATRCSDEYAEIVLLCEACGYDIVLVESVGLGQSEIVIDDTVDFVMLLVPPAGGDELQGSKKGIMEIADIVVVNKADGELKSAAKHTAVDYMHALQLVRRKDPAWKPVVNTSVPIILFQVYVVWQVKMCSAREGDGVEGVWDVLTEFRQVMASKMEAKRSKQASKWMWNQLTEELLLLAKKKAAAEAKRLAPDLAHGYISPRSAAHHLMDAIFKDTK</sequence>
<dbReference type="CDD" id="cd03114">
    <property type="entry name" value="MMAA-like"/>
    <property type="match status" value="1"/>
</dbReference>
<evidence type="ECO:0000313" key="3">
    <source>
        <dbReference type="Proteomes" id="UP000265716"/>
    </source>
</evidence>
<dbReference type="SUPFAM" id="SSF52540">
    <property type="entry name" value="P-loop containing nucleoside triphosphate hydrolases"/>
    <property type="match status" value="1"/>
</dbReference>
<evidence type="ECO:0008006" key="4">
    <source>
        <dbReference type="Google" id="ProtNLM"/>
    </source>
</evidence>
<accession>A0A397DIG2</accession>
<dbReference type="Gene3D" id="1.20.5.170">
    <property type="match status" value="1"/>
</dbReference>
<evidence type="ECO:0000313" key="2">
    <source>
        <dbReference type="EMBL" id="RHY62670.1"/>
    </source>
</evidence>
<dbReference type="Pfam" id="PF03308">
    <property type="entry name" value="MeaB"/>
    <property type="match status" value="1"/>
</dbReference>
<dbReference type="EMBL" id="QUTC01004744">
    <property type="protein sequence ID" value="RHY62670.1"/>
    <property type="molecule type" value="Genomic_DNA"/>
</dbReference>
<dbReference type="NCBIfam" id="NF006958">
    <property type="entry name" value="PRK09435.1"/>
    <property type="match status" value="1"/>
</dbReference>
<name>A0A397DIG2_APHAT</name>
<dbReference type="Proteomes" id="UP000265716">
    <property type="component" value="Unassembled WGS sequence"/>
</dbReference>
<dbReference type="InterPro" id="IPR027417">
    <property type="entry name" value="P-loop_NTPase"/>
</dbReference>
<dbReference type="GO" id="GO:0005737">
    <property type="term" value="C:cytoplasm"/>
    <property type="evidence" value="ECO:0007669"/>
    <property type="project" value="TreeGrafter"/>
</dbReference>
<comment type="similarity">
    <text evidence="1">Belongs to the SIMIBI class G3E GTPase family. ArgK/MeaB subfamily.</text>
</comment>
<dbReference type="GO" id="GO:0003924">
    <property type="term" value="F:GTPase activity"/>
    <property type="evidence" value="ECO:0007669"/>
    <property type="project" value="InterPro"/>
</dbReference>
<reference evidence="2 3" key="1">
    <citation type="submission" date="2018-08" db="EMBL/GenBank/DDBJ databases">
        <title>Aphanomyces genome sequencing and annotation.</title>
        <authorList>
            <person name="Minardi D."/>
            <person name="Oidtmann B."/>
            <person name="Van Der Giezen M."/>
            <person name="Studholme D.J."/>
        </authorList>
    </citation>
    <scope>NUCLEOTIDE SEQUENCE [LARGE SCALE GENOMIC DNA]</scope>
    <source>
        <strain evidence="2 3">SA</strain>
    </source>
</reference>
<dbReference type="InterPro" id="IPR005129">
    <property type="entry name" value="GTPase_ArgK"/>
</dbReference>
<dbReference type="PANTHER" id="PTHR23408">
    <property type="entry name" value="METHYLMALONYL-COA MUTASE"/>
    <property type="match status" value="1"/>
</dbReference>
<dbReference type="GO" id="GO:0005525">
    <property type="term" value="F:GTP binding"/>
    <property type="evidence" value="ECO:0007669"/>
    <property type="project" value="InterPro"/>
</dbReference>
<evidence type="ECO:0000256" key="1">
    <source>
        <dbReference type="ARBA" id="ARBA00009625"/>
    </source>
</evidence>
<proteinExistence type="inferred from homology"/>